<dbReference type="NCBIfam" id="NF004359">
    <property type="entry name" value="PRK05738.1-3"/>
    <property type="match status" value="1"/>
</dbReference>
<dbReference type="GO" id="GO:0006412">
    <property type="term" value="P:translation"/>
    <property type="evidence" value="ECO:0007669"/>
    <property type="project" value="UniProtKB-UniRule"/>
</dbReference>
<reference evidence="7" key="1">
    <citation type="journal article" date="2015" name="ISME J.">
        <title>Aquifer environment selects for microbial species cohorts in sediment and groundwater.</title>
        <authorList>
            <person name="Hug L.A."/>
            <person name="Thomas B.C."/>
            <person name="Brown C.T."/>
            <person name="Frischkorn K.R."/>
            <person name="Williams K.H."/>
            <person name="Tringe S.G."/>
            <person name="Banfield J.F."/>
        </authorList>
    </citation>
    <scope>NUCLEOTIDE SEQUENCE</scope>
</reference>
<evidence type="ECO:0000256" key="2">
    <source>
        <dbReference type="ARBA" id="ARBA00022730"/>
    </source>
</evidence>
<dbReference type="InterPro" id="IPR012677">
    <property type="entry name" value="Nucleotide-bd_a/b_plait_sf"/>
</dbReference>
<dbReference type="HAMAP" id="MF_01369_B">
    <property type="entry name" value="Ribosomal_uL23_B"/>
    <property type="match status" value="1"/>
</dbReference>
<evidence type="ECO:0000256" key="6">
    <source>
        <dbReference type="HAMAP-Rule" id="MF_01369"/>
    </source>
</evidence>
<evidence type="ECO:0000256" key="5">
    <source>
        <dbReference type="ARBA" id="ARBA00023274"/>
    </source>
</evidence>
<dbReference type="InterPro" id="IPR013025">
    <property type="entry name" value="Ribosomal_uL23-like"/>
</dbReference>
<accession>A0A0H4TE69</accession>
<sequence>MNNERLYQVLLGPVYSEKAQSLGEQGVQVFKVASTATKLEIKKAIELLFNVEVEKVNTLNTKGKSKRFGKTIGRRSDVKKAYVTLKAGQDVAMANLGESAETAAE</sequence>
<dbReference type="EMBL" id="KT007053">
    <property type="protein sequence ID" value="AKQ04882.1"/>
    <property type="molecule type" value="Genomic_DNA"/>
</dbReference>
<dbReference type="AlphaFoldDB" id="A0A0H4TE69"/>
<protein>
    <recommendedName>
        <fullName evidence="6">Large ribosomal subunit protein uL23</fullName>
    </recommendedName>
</protein>
<dbReference type="Pfam" id="PF00276">
    <property type="entry name" value="Ribosomal_L23"/>
    <property type="match status" value="1"/>
</dbReference>
<evidence type="ECO:0000313" key="7">
    <source>
        <dbReference type="EMBL" id="AKQ04882.1"/>
    </source>
</evidence>
<name>A0A0H4TE69_9GAMM</name>
<dbReference type="GO" id="GO:0005840">
    <property type="term" value="C:ribosome"/>
    <property type="evidence" value="ECO:0007669"/>
    <property type="project" value="UniProtKB-KW"/>
</dbReference>
<dbReference type="FunFam" id="3.30.70.330:FF:000001">
    <property type="entry name" value="50S ribosomal protein L23"/>
    <property type="match status" value="1"/>
</dbReference>
<comment type="subunit">
    <text evidence="6">Part of the 50S ribosomal subunit. Contacts protein L29, and trigger factor when it is bound to the ribosome.</text>
</comment>
<proteinExistence type="inferred from homology"/>
<keyword evidence="3 6" id="KW-0694">RNA-binding</keyword>
<dbReference type="GO" id="GO:0003735">
    <property type="term" value="F:structural constituent of ribosome"/>
    <property type="evidence" value="ECO:0007669"/>
    <property type="project" value="InterPro"/>
</dbReference>
<dbReference type="PANTHER" id="PTHR11620">
    <property type="entry name" value="60S RIBOSOMAL PROTEIN L23A"/>
    <property type="match status" value="1"/>
</dbReference>
<organism evidence="7">
    <name type="scientific">uncultured gamma proteobacterium Rifle_16ft_4_minimus_8572</name>
    <dbReference type="NCBI Taxonomy" id="1665202"/>
    <lineage>
        <taxon>Bacteria</taxon>
        <taxon>Pseudomonadati</taxon>
        <taxon>Pseudomonadota</taxon>
        <taxon>Gammaproteobacteria</taxon>
        <taxon>environmental samples</taxon>
    </lineage>
</organism>
<comment type="similarity">
    <text evidence="1 6">Belongs to the universal ribosomal protein uL23 family.</text>
</comment>
<dbReference type="NCBIfam" id="NF004363">
    <property type="entry name" value="PRK05738.2-4"/>
    <property type="match status" value="1"/>
</dbReference>
<dbReference type="Gene3D" id="3.30.70.330">
    <property type="match status" value="1"/>
</dbReference>
<keyword evidence="2 6" id="KW-0699">rRNA-binding</keyword>
<evidence type="ECO:0000256" key="1">
    <source>
        <dbReference type="ARBA" id="ARBA00006700"/>
    </source>
</evidence>
<comment type="function">
    <text evidence="6">One of the early assembly proteins it binds 23S rRNA. One of the proteins that surrounds the polypeptide exit tunnel on the outside of the ribosome. Forms the main docking site for trigger factor binding to the ribosome.</text>
</comment>
<evidence type="ECO:0000256" key="3">
    <source>
        <dbReference type="ARBA" id="ARBA00022884"/>
    </source>
</evidence>
<evidence type="ECO:0000256" key="4">
    <source>
        <dbReference type="ARBA" id="ARBA00022980"/>
    </source>
</evidence>
<keyword evidence="4 6" id="KW-0689">Ribosomal protein</keyword>
<keyword evidence="5 6" id="KW-0687">Ribonucleoprotein</keyword>
<gene>
    <name evidence="6 7" type="primary">rplW</name>
</gene>
<dbReference type="InterPro" id="IPR012678">
    <property type="entry name" value="Ribosomal_uL23/eL15/eS24_sf"/>
</dbReference>
<dbReference type="SUPFAM" id="SSF54189">
    <property type="entry name" value="Ribosomal proteins S24e, L23 and L15e"/>
    <property type="match status" value="1"/>
</dbReference>
<dbReference type="GO" id="GO:0019843">
    <property type="term" value="F:rRNA binding"/>
    <property type="evidence" value="ECO:0007669"/>
    <property type="project" value="UniProtKB-UniRule"/>
</dbReference>
<dbReference type="GO" id="GO:1990904">
    <property type="term" value="C:ribonucleoprotein complex"/>
    <property type="evidence" value="ECO:0007669"/>
    <property type="project" value="UniProtKB-KW"/>
</dbReference>